<accession>A0A5C6GDD2</accession>
<feature type="region of interest" description="Disordered" evidence="1">
    <location>
        <begin position="1"/>
        <end position="200"/>
    </location>
</feature>
<evidence type="ECO:0000313" key="2">
    <source>
        <dbReference type="EMBL" id="TWU74977.1"/>
    </source>
</evidence>
<feature type="compositionally biased region" description="Basic and acidic residues" evidence="1">
    <location>
        <begin position="235"/>
        <end position="266"/>
    </location>
</feature>
<dbReference type="AlphaFoldDB" id="A0A5C6GDD2"/>
<protein>
    <submittedName>
        <fullName evidence="2">Uncharacterized protein</fullName>
    </submittedName>
</protein>
<feature type="region of interest" description="Disordered" evidence="1">
    <location>
        <begin position="293"/>
        <end position="440"/>
    </location>
</feature>
<gene>
    <name evidence="2" type="ORF">ED733_005710</name>
</gene>
<organism evidence="2 3">
    <name type="scientific">Metarhizium rileyi (strain RCEF 4871)</name>
    <name type="common">Nomuraea rileyi</name>
    <dbReference type="NCBI Taxonomy" id="1649241"/>
    <lineage>
        <taxon>Eukaryota</taxon>
        <taxon>Fungi</taxon>
        <taxon>Dikarya</taxon>
        <taxon>Ascomycota</taxon>
        <taxon>Pezizomycotina</taxon>
        <taxon>Sordariomycetes</taxon>
        <taxon>Hypocreomycetidae</taxon>
        <taxon>Hypocreales</taxon>
        <taxon>Clavicipitaceae</taxon>
        <taxon>Metarhizium</taxon>
    </lineage>
</organism>
<feature type="compositionally biased region" description="Basic residues" evidence="1">
    <location>
        <begin position="344"/>
        <end position="353"/>
    </location>
</feature>
<feature type="region of interest" description="Disordered" evidence="1">
    <location>
        <begin position="215"/>
        <end position="272"/>
    </location>
</feature>
<dbReference type="Proteomes" id="UP000317257">
    <property type="component" value="Unassembled WGS sequence"/>
</dbReference>
<feature type="compositionally biased region" description="Acidic residues" evidence="1">
    <location>
        <begin position="12"/>
        <end position="22"/>
    </location>
</feature>
<sequence length="440" mass="47873">MEDQFGGRTDDDLFYDDFEPVDSEPVVIYEEAQPIPEPSLVAPVVSEPAQPRQSKPKKSSPRTKASSNSNSAPSPSPSPAPLQPQPQPQPQSQRQSQTKGGNLSSSRFARKGNNLNARQQPTPPPPASNSPAPTKDSEDKETNNHAKDARDNGDTPSPNVSTAPAKDKKPHMPSQNTAANAEARLQSGANPRQKLTEKELAAKMEEMKLLAAEKTRQFERAEKDEQQHAQAYAKGMEEARKRRAEEAERRRRGEEEKRKLDDERAKNRERKLKAIGMKDGGWDEGKEAILEDEARKGFKGANGGVRGTKRGGLGGSRYAREVVDDHPDVDRFLDDRQRGDRGRGGRGRGRGRGRGGDRGGLGGSSPHPNNRNAAAPTLTVDEFPALPSDKTKKPTEPVAPVAYPPKATPAAIPSLPSPPAGGKWDDEMEALDELKQQGKS</sequence>
<name>A0A5C6GDD2_METRR</name>
<comment type="caution">
    <text evidence="2">The sequence shown here is derived from an EMBL/GenBank/DDBJ whole genome shotgun (WGS) entry which is preliminary data.</text>
</comment>
<evidence type="ECO:0000256" key="1">
    <source>
        <dbReference type="SAM" id="MobiDB-lite"/>
    </source>
</evidence>
<evidence type="ECO:0000313" key="3">
    <source>
        <dbReference type="Proteomes" id="UP000317257"/>
    </source>
</evidence>
<dbReference type="EMBL" id="SBHS01000009">
    <property type="protein sequence ID" value="TWU74977.1"/>
    <property type="molecule type" value="Genomic_DNA"/>
</dbReference>
<proteinExistence type="predicted"/>
<feature type="compositionally biased region" description="Polar residues" evidence="1">
    <location>
        <begin position="98"/>
        <end position="120"/>
    </location>
</feature>
<feature type="compositionally biased region" description="Basic and acidic residues" evidence="1">
    <location>
        <begin position="215"/>
        <end position="227"/>
    </location>
</feature>
<reference evidence="3" key="1">
    <citation type="submission" date="2018-12" db="EMBL/GenBank/DDBJ databases">
        <title>The complete genome of Metarhizium rileyi, a key fungal pathogen of Lepidoptera.</title>
        <authorList>
            <person name="Binneck E."/>
            <person name="Lastra C.C.L."/>
            <person name="Sosa-Gomez D.R."/>
        </authorList>
    </citation>
    <scope>NUCLEOTIDE SEQUENCE [LARGE SCALE GENOMIC DNA]</scope>
    <source>
        <strain evidence="3">Cep018-CH2</strain>
    </source>
</reference>
<feature type="compositionally biased region" description="Gly residues" evidence="1">
    <location>
        <begin position="300"/>
        <end position="315"/>
    </location>
</feature>
<feature type="compositionally biased region" description="Basic and acidic residues" evidence="1">
    <location>
        <begin position="318"/>
        <end position="343"/>
    </location>
</feature>
<feature type="compositionally biased region" description="Pro residues" evidence="1">
    <location>
        <begin position="74"/>
        <end position="89"/>
    </location>
</feature>
<feature type="compositionally biased region" description="Basic and acidic residues" evidence="1">
    <location>
        <begin position="135"/>
        <end position="153"/>
    </location>
</feature>